<accession>A0A067Q2B2</accession>
<dbReference type="GO" id="GO:0033754">
    <property type="term" value="F:indoleamine 2,3-dioxygenase activity"/>
    <property type="evidence" value="ECO:0007669"/>
    <property type="project" value="TreeGrafter"/>
</dbReference>
<dbReference type="STRING" id="933084.A0A067Q2B2"/>
<reference evidence="6" key="1">
    <citation type="journal article" date="2014" name="Proc. Natl. Acad. Sci. U.S.A.">
        <title>Extensive sampling of basidiomycete genomes demonstrates inadequacy of the white-rot/brown-rot paradigm for wood decay fungi.</title>
        <authorList>
            <person name="Riley R."/>
            <person name="Salamov A.A."/>
            <person name="Brown D.W."/>
            <person name="Nagy L.G."/>
            <person name="Floudas D."/>
            <person name="Held B.W."/>
            <person name="Levasseur A."/>
            <person name="Lombard V."/>
            <person name="Morin E."/>
            <person name="Otillar R."/>
            <person name="Lindquist E.A."/>
            <person name="Sun H."/>
            <person name="LaButti K.M."/>
            <person name="Schmutz J."/>
            <person name="Jabbour D."/>
            <person name="Luo H."/>
            <person name="Baker S.E."/>
            <person name="Pisabarro A.G."/>
            <person name="Walton J.D."/>
            <person name="Blanchette R.A."/>
            <person name="Henrissat B."/>
            <person name="Martin F."/>
            <person name="Cullen D."/>
            <person name="Hibbett D.S."/>
            <person name="Grigoriev I.V."/>
        </authorList>
    </citation>
    <scope>NUCLEOTIDE SEQUENCE [LARGE SCALE GENOMIC DNA]</scope>
    <source>
        <strain evidence="6">MUCL 33604</strain>
    </source>
</reference>
<sequence>MHMINNLPQSYRSVARLALSLLCETLNGYTRETPYRRCKPPNFDIDATTGFLPSQPLPKLPETFDCWETALSEAPFQVRLGADEDEEALDYRSSSAAWRANIRKVSEYFICEVPPMKLTTCQWSVIDIAPLRNDRRMLQRSHLVLAFLVHYFVHSTPPDENGDPIVVPRSLAVPLVEISQILEMAPVLTFADTVLWNWTTINPDLPVSAENIRFLNLLSGTDDEHNFYLVSARAELRGAEILRIIEDYNGIRDTGELTSISKISKDLARLAEIIAEMTEIVNSVRNVVDPHVFYFAVRPWWKGSDGDGPSSPGWIFEGVPDQDKLDLSGPSAGQSSVMHALDIFLDIDHKLEKRRFPAPSENNKKADGSFMERMRRYMPGKHRDYLENLSASSRPLRELAQRTPAVREPYNLAVKALKKFRDEHIKIACLYVVTMSRSAPLTCPVGAMMMKMERGGGGGPARGTGGNELSTLLKAGRDATARAMLEERNWGPGKSWIK</sequence>
<dbReference type="InParanoid" id="A0A067Q2B2"/>
<evidence type="ECO:0000256" key="3">
    <source>
        <dbReference type="ARBA" id="ARBA00023004"/>
    </source>
</evidence>
<evidence type="ECO:0000313" key="5">
    <source>
        <dbReference type="EMBL" id="KDQ61104.1"/>
    </source>
</evidence>
<dbReference type="HOGENOM" id="CLU_010089_2_0_1"/>
<evidence type="ECO:0000256" key="2">
    <source>
        <dbReference type="ARBA" id="ARBA00022723"/>
    </source>
</evidence>
<dbReference type="PANTHER" id="PTHR28657:SF5">
    <property type="entry name" value="INDOLEAMINE 2,3-DIOXYGENASE"/>
    <property type="match status" value="1"/>
</dbReference>
<dbReference type="GO" id="GO:0020037">
    <property type="term" value="F:heme binding"/>
    <property type="evidence" value="ECO:0007669"/>
    <property type="project" value="InterPro"/>
</dbReference>
<dbReference type="InterPro" id="IPR037217">
    <property type="entry name" value="Trp/Indoleamine_2_3_dOase-like"/>
</dbReference>
<keyword evidence="4" id="KW-0349">Heme</keyword>
<dbReference type="GO" id="GO:0005737">
    <property type="term" value="C:cytoplasm"/>
    <property type="evidence" value="ECO:0007669"/>
    <property type="project" value="TreeGrafter"/>
</dbReference>
<keyword evidence="6" id="KW-1185">Reference proteome</keyword>
<keyword evidence="3 4" id="KW-0408">Iron</keyword>
<proteinExistence type="inferred from homology"/>
<evidence type="ECO:0000313" key="6">
    <source>
        <dbReference type="Proteomes" id="UP000027265"/>
    </source>
</evidence>
<keyword evidence="2 4" id="KW-0479">Metal-binding</keyword>
<dbReference type="PANTHER" id="PTHR28657">
    <property type="entry name" value="INDOLEAMINE 2,3-DIOXYGENASE"/>
    <property type="match status" value="1"/>
</dbReference>
<dbReference type="Gene3D" id="1.20.58.480">
    <property type="match status" value="1"/>
</dbReference>
<evidence type="ECO:0000256" key="4">
    <source>
        <dbReference type="PIRSR" id="PIRSR600898-1"/>
    </source>
</evidence>
<gene>
    <name evidence="5" type="ORF">JAAARDRAFT_32103</name>
</gene>
<feature type="binding site" description="proximal binding residue" evidence="4">
    <location>
        <position position="424"/>
    </location>
    <ligand>
        <name>heme b</name>
        <dbReference type="ChEBI" id="CHEBI:60344"/>
    </ligand>
    <ligandPart>
        <name>Fe</name>
        <dbReference type="ChEBI" id="CHEBI:18248"/>
    </ligandPart>
</feature>
<dbReference type="Pfam" id="PF01231">
    <property type="entry name" value="IDO"/>
    <property type="match status" value="1"/>
</dbReference>
<dbReference type="InterPro" id="IPR000898">
    <property type="entry name" value="Indolamine_dOase"/>
</dbReference>
<dbReference type="AlphaFoldDB" id="A0A067Q2B2"/>
<evidence type="ECO:0000256" key="1">
    <source>
        <dbReference type="ARBA" id="ARBA00007119"/>
    </source>
</evidence>
<comment type="similarity">
    <text evidence="1">Belongs to the indoleamine 2,3-dioxygenase family.</text>
</comment>
<dbReference type="GO" id="GO:0046872">
    <property type="term" value="F:metal ion binding"/>
    <property type="evidence" value="ECO:0007669"/>
    <property type="project" value="UniProtKB-KW"/>
</dbReference>
<dbReference type="OrthoDB" id="540174at2759"/>
<dbReference type="GO" id="GO:0034354">
    <property type="term" value="P:'de novo' NAD+ biosynthetic process from L-tryptophan"/>
    <property type="evidence" value="ECO:0007669"/>
    <property type="project" value="TreeGrafter"/>
</dbReference>
<organism evidence="5 6">
    <name type="scientific">Jaapia argillacea MUCL 33604</name>
    <dbReference type="NCBI Taxonomy" id="933084"/>
    <lineage>
        <taxon>Eukaryota</taxon>
        <taxon>Fungi</taxon>
        <taxon>Dikarya</taxon>
        <taxon>Basidiomycota</taxon>
        <taxon>Agaricomycotina</taxon>
        <taxon>Agaricomycetes</taxon>
        <taxon>Agaricomycetidae</taxon>
        <taxon>Jaapiales</taxon>
        <taxon>Jaapiaceae</taxon>
        <taxon>Jaapia</taxon>
    </lineage>
</organism>
<dbReference type="Proteomes" id="UP000027265">
    <property type="component" value="Unassembled WGS sequence"/>
</dbReference>
<dbReference type="SUPFAM" id="SSF140959">
    <property type="entry name" value="Indolic compounds 2,3-dioxygenase-like"/>
    <property type="match status" value="1"/>
</dbReference>
<name>A0A067Q2B2_9AGAM</name>
<dbReference type="EMBL" id="KL197713">
    <property type="protein sequence ID" value="KDQ61104.1"/>
    <property type="molecule type" value="Genomic_DNA"/>
</dbReference>
<protein>
    <recommendedName>
        <fullName evidence="7">Indoleamine 2,3-dioxygenase</fullName>
    </recommendedName>
</protein>
<dbReference type="GO" id="GO:0019441">
    <property type="term" value="P:L-tryptophan catabolic process to kynurenine"/>
    <property type="evidence" value="ECO:0007669"/>
    <property type="project" value="InterPro"/>
</dbReference>
<evidence type="ECO:0008006" key="7">
    <source>
        <dbReference type="Google" id="ProtNLM"/>
    </source>
</evidence>